<comment type="catalytic activity">
    <reaction evidence="1">
        <text>a phosphate monoester + H2O = an alcohol + phosphate</text>
        <dbReference type="Rhea" id="RHEA:15017"/>
        <dbReference type="ChEBI" id="CHEBI:15377"/>
        <dbReference type="ChEBI" id="CHEBI:30879"/>
        <dbReference type="ChEBI" id="CHEBI:43474"/>
        <dbReference type="ChEBI" id="CHEBI:67140"/>
        <dbReference type="EC" id="3.1.3.2"/>
    </reaction>
</comment>
<evidence type="ECO:0000256" key="6">
    <source>
        <dbReference type="ARBA" id="ARBA00012646"/>
    </source>
</evidence>
<dbReference type="InterPro" id="IPR023214">
    <property type="entry name" value="HAD_sf"/>
</dbReference>
<dbReference type="OrthoDB" id="2234478at2"/>
<sequence length="214" mass="23572">MRVQLSVIALVLGMSGCTSPDLPDPKTTIHWISTDDVAHSLTAQPALAVGFDIDDTVLFSSPCFYYGKMKYSPGSEDYLKEEHFWEETNGGCDRYSIPKQVARTLIALHQQRGDTLYFITGRPQTRNEKLSEILQQDFQLSAMNPVIFTSGPEKTAFLKAHGIKIYYGDSDSDITSAQAAGARGIRVMRAANSTNLPLPRNGALGEEVIIDSDH</sequence>
<evidence type="ECO:0000256" key="10">
    <source>
        <dbReference type="ARBA" id="ARBA00022764"/>
    </source>
</evidence>
<dbReference type="EMBL" id="VLKY01000005">
    <property type="protein sequence ID" value="TWI54821.1"/>
    <property type="molecule type" value="Genomic_DNA"/>
</dbReference>
<evidence type="ECO:0000256" key="8">
    <source>
        <dbReference type="ARBA" id="ARBA00022723"/>
    </source>
</evidence>
<evidence type="ECO:0000313" key="13">
    <source>
        <dbReference type="EMBL" id="TWI54821.1"/>
    </source>
</evidence>
<proteinExistence type="inferred from homology"/>
<dbReference type="SUPFAM" id="SSF56784">
    <property type="entry name" value="HAD-like"/>
    <property type="match status" value="1"/>
</dbReference>
<evidence type="ECO:0000256" key="12">
    <source>
        <dbReference type="ARBA" id="ARBA00022842"/>
    </source>
</evidence>
<dbReference type="EC" id="3.1.3.2" evidence="6"/>
<dbReference type="AlphaFoldDB" id="A0A562QDJ7"/>
<keyword evidence="12" id="KW-0460">Magnesium</keyword>
<comment type="subunit">
    <text evidence="5">Homotetramer.</text>
</comment>
<dbReference type="Pfam" id="PF03767">
    <property type="entry name" value="Acid_phosphat_B"/>
    <property type="match status" value="1"/>
</dbReference>
<dbReference type="GO" id="GO:0046872">
    <property type="term" value="F:metal ion binding"/>
    <property type="evidence" value="ECO:0007669"/>
    <property type="project" value="UniProtKB-KW"/>
</dbReference>
<accession>A0A562QDJ7</accession>
<evidence type="ECO:0000256" key="5">
    <source>
        <dbReference type="ARBA" id="ARBA00011881"/>
    </source>
</evidence>
<dbReference type="Proteomes" id="UP000316905">
    <property type="component" value="Unassembled WGS sequence"/>
</dbReference>
<dbReference type="Gene3D" id="3.40.50.1000">
    <property type="entry name" value="HAD superfamily/HAD-like"/>
    <property type="match status" value="1"/>
</dbReference>
<name>A0A562QDJ7_9PSED</name>
<dbReference type="InterPro" id="IPR010025">
    <property type="entry name" value="HAD-SF_ppase_IIIB_AphA"/>
</dbReference>
<comment type="similarity">
    <text evidence="4">Belongs to the class B bacterial acid phosphatase family.</text>
</comment>
<keyword evidence="14" id="KW-1185">Reference proteome</keyword>
<keyword evidence="10" id="KW-0574">Periplasm</keyword>
<reference evidence="13 14" key="1">
    <citation type="journal article" date="2015" name="Stand. Genomic Sci.">
        <title>Genomic Encyclopedia of Bacterial and Archaeal Type Strains, Phase III: the genomes of soil and plant-associated and newly described type strains.</title>
        <authorList>
            <person name="Whitman W.B."/>
            <person name="Woyke T."/>
            <person name="Klenk H.P."/>
            <person name="Zhou Y."/>
            <person name="Lilburn T.G."/>
            <person name="Beck B.J."/>
            <person name="De Vos P."/>
            <person name="Vandamme P."/>
            <person name="Eisen J.A."/>
            <person name="Garrity G."/>
            <person name="Hugenholtz P."/>
            <person name="Kyrpides N.C."/>
        </authorList>
    </citation>
    <scope>NUCLEOTIDE SEQUENCE [LARGE SCALE GENOMIC DNA]</scope>
    <source>
        <strain evidence="13 14">CGMCC 1.6858</strain>
    </source>
</reference>
<dbReference type="SFLD" id="SFLDS00003">
    <property type="entry name" value="Haloacid_Dehalogenase"/>
    <property type="match status" value="1"/>
</dbReference>
<dbReference type="InterPro" id="IPR036412">
    <property type="entry name" value="HAD-like_sf"/>
</dbReference>
<gene>
    <name evidence="13" type="ORF">IQ22_01724</name>
</gene>
<evidence type="ECO:0000256" key="3">
    <source>
        <dbReference type="ARBA" id="ARBA00004418"/>
    </source>
</evidence>
<evidence type="ECO:0000256" key="9">
    <source>
        <dbReference type="ARBA" id="ARBA00022729"/>
    </source>
</evidence>
<evidence type="ECO:0000256" key="7">
    <source>
        <dbReference type="ARBA" id="ARBA00022113"/>
    </source>
</evidence>
<comment type="cofactor">
    <cofactor evidence="2">
        <name>Mg(2+)</name>
        <dbReference type="ChEBI" id="CHEBI:18420"/>
    </cofactor>
</comment>
<evidence type="ECO:0000256" key="1">
    <source>
        <dbReference type="ARBA" id="ARBA00000032"/>
    </source>
</evidence>
<dbReference type="InterPro" id="IPR005519">
    <property type="entry name" value="Acid_phosphat_B-like"/>
</dbReference>
<dbReference type="PROSITE" id="PS51257">
    <property type="entry name" value="PROKAR_LIPOPROTEIN"/>
    <property type="match status" value="1"/>
</dbReference>
<keyword evidence="8" id="KW-0479">Metal-binding</keyword>
<dbReference type="RefSeq" id="WP_145140722.1">
    <property type="nucleotide sequence ID" value="NZ_VLKY01000005.1"/>
</dbReference>
<dbReference type="GO" id="GO:0030288">
    <property type="term" value="C:outer membrane-bounded periplasmic space"/>
    <property type="evidence" value="ECO:0007669"/>
    <property type="project" value="InterPro"/>
</dbReference>
<evidence type="ECO:0000313" key="14">
    <source>
        <dbReference type="Proteomes" id="UP000316905"/>
    </source>
</evidence>
<evidence type="ECO:0000256" key="4">
    <source>
        <dbReference type="ARBA" id="ARBA00007752"/>
    </source>
</evidence>
<evidence type="ECO:0000256" key="11">
    <source>
        <dbReference type="ARBA" id="ARBA00022801"/>
    </source>
</evidence>
<keyword evidence="9" id="KW-0732">Signal</keyword>
<comment type="subcellular location">
    <subcellularLocation>
        <location evidence="3">Periplasm</location>
    </subcellularLocation>
</comment>
<protein>
    <recommendedName>
        <fullName evidence="7">Class B acid phosphatase</fullName>
        <ecNumber evidence="6">3.1.3.2</ecNumber>
    </recommendedName>
</protein>
<organism evidence="13 14">
    <name type="scientific">Pseudomonas duriflava</name>
    <dbReference type="NCBI Taxonomy" id="459528"/>
    <lineage>
        <taxon>Bacteria</taxon>
        <taxon>Pseudomonadati</taxon>
        <taxon>Pseudomonadota</taxon>
        <taxon>Gammaproteobacteria</taxon>
        <taxon>Pseudomonadales</taxon>
        <taxon>Pseudomonadaceae</taxon>
        <taxon>Pseudomonas</taxon>
    </lineage>
</organism>
<dbReference type="SFLD" id="SFLDG01127">
    <property type="entry name" value="C1.3:_Acid_Phosphatase_Like"/>
    <property type="match status" value="1"/>
</dbReference>
<comment type="caution">
    <text evidence="13">The sequence shown here is derived from an EMBL/GenBank/DDBJ whole genome shotgun (WGS) entry which is preliminary data.</text>
</comment>
<dbReference type="NCBIfam" id="TIGR01672">
    <property type="entry name" value="AphA"/>
    <property type="match status" value="1"/>
</dbReference>
<evidence type="ECO:0000256" key="2">
    <source>
        <dbReference type="ARBA" id="ARBA00001946"/>
    </source>
</evidence>
<dbReference type="GO" id="GO:0003993">
    <property type="term" value="F:acid phosphatase activity"/>
    <property type="evidence" value="ECO:0007669"/>
    <property type="project" value="UniProtKB-EC"/>
</dbReference>
<keyword evidence="11" id="KW-0378">Hydrolase</keyword>